<dbReference type="EMBL" id="SOGN01000048">
    <property type="protein sequence ID" value="TFC78719.1"/>
    <property type="molecule type" value="Genomic_DNA"/>
</dbReference>
<dbReference type="OrthoDB" id="4985746at2"/>
<reference evidence="3 4" key="1">
    <citation type="submission" date="2019-03" db="EMBL/GenBank/DDBJ databases">
        <title>Genomics of glacier-inhabiting Cryobacterium strains.</title>
        <authorList>
            <person name="Liu Q."/>
            <person name="Xin Y.-H."/>
        </authorList>
    </citation>
    <scope>NUCLEOTIDE SEQUENCE [LARGE SCALE GENOMIC DNA]</scope>
    <source>
        <strain evidence="3 4">TMT2-48-2</strain>
    </source>
</reference>
<feature type="region of interest" description="Disordered" evidence="1">
    <location>
        <begin position="734"/>
        <end position="790"/>
    </location>
</feature>
<organism evidence="3 4">
    <name type="scientific">Cryobacterium cheniae</name>
    <dbReference type="NCBI Taxonomy" id="1259262"/>
    <lineage>
        <taxon>Bacteria</taxon>
        <taxon>Bacillati</taxon>
        <taxon>Actinomycetota</taxon>
        <taxon>Actinomycetes</taxon>
        <taxon>Micrococcales</taxon>
        <taxon>Microbacteriaceae</taxon>
        <taxon>Cryobacterium</taxon>
    </lineage>
</organism>
<protein>
    <recommendedName>
        <fullName evidence="5">2-oxoglutarate dehydrogenase</fullName>
    </recommendedName>
</protein>
<gene>
    <name evidence="3" type="ORF">E3T23_11685</name>
</gene>
<keyword evidence="2" id="KW-1133">Transmembrane helix</keyword>
<feature type="transmembrane region" description="Helical" evidence="2">
    <location>
        <begin position="704"/>
        <end position="723"/>
    </location>
</feature>
<feature type="compositionally biased region" description="Polar residues" evidence="1">
    <location>
        <begin position="337"/>
        <end position="362"/>
    </location>
</feature>
<evidence type="ECO:0000313" key="3">
    <source>
        <dbReference type="EMBL" id="TFC78719.1"/>
    </source>
</evidence>
<proteinExistence type="predicted"/>
<accession>A0A4R8XPX3</accession>
<comment type="caution">
    <text evidence="3">The sequence shown here is derived from an EMBL/GenBank/DDBJ whole genome shotgun (WGS) entry which is preliminary data.</text>
</comment>
<feature type="region of interest" description="Disordered" evidence="1">
    <location>
        <begin position="326"/>
        <end position="363"/>
    </location>
</feature>
<dbReference type="RefSeq" id="WP_134370551.1">
    <property type="nucleotide sequence ID" value="NZ_SOGN01000048.1"/>
</dbReference>
<name>A0A4R8XPX3_9MICO</name>
<keyword evidence="2" id="KW-0812">Transmembrane</keyword>
<keyword evidence="4" id="KW-1185">Reference proteome</keyword>
<feature type="compositionally biased region" description="Acidic residues" evidence="1">
    <location>
        <begin position="738"/>
        <end position="749"/>
    </location>
</feature>
<dbReference type="Pfam" id="PF19516">
    <property type="entry name" value="DUF6049"/>
    <property type="match status" value="1"/>
</dbReference>
<dbReference type="InterPro" id="IPR046112">
    <property type="entry name" value="DUF6049"/>
</dbReference>
<evidence type="ECO:0000313" key="4">
    <source>
        <dbReference type="Proteomes" id="UP000298433"/>
    </source>
</evidence>
<feature type="transmembrane region" description="Helical" evidence="2">
    <location>
        <begin position="28"/>
        <end position="48"/>
    </location>
</feature>
<evidence type="ECO:0000256" key="1">
    <source>
        <dbReference type="SAM" id="MobiDB-lite"/>
    </source>
</evidence>
<keyword evidence="2" id="KW-0472">Membrane</keyword>
<evidence type="ECO:0000256" key="2">
    <source>
        <dbReference type="SAM" id="Phobius"/>
    </source>
</evidence>
<sequence>MVAESVLKHRPALPGTVRGLWSRTKRPIGAVLIGLLAGALPVTAGLPASATVPTMATTQTPAVASSNAVNLSVAPTTLEPLRAGQDLIVTVTVENATSNTIPAGTIDLFLAERALISRNTLNGWLDPEKSSKPGDLMLSEPMTVSIQPDSTEIFTLTVPADSVGLTSGNAWGARGIAATLNTGDKVRAEGRGTFVWYSDEEVTPVNLSVIMPITVPAQATGLITAKALEAFTAPTGVLSRQLDGVVGGPVTIAIDPMIIASIRILGRAAPPGAIAWLNRLDQAPNDIFPLSYADTDLALQAQAGAESLLAPTSFEQSIDPALFAATDQAESPPSDPGASSATGTPVPSTDQPATPSDGTPPTSEELLAWEYSATDIGWPAEGAVASADLDVFMAGGLNTTILGGSNASGAAPDFTPDAPIGLGTGKGLGLVVDDPLAAALRTAAAATTDDSWREAMSEVSSQLAVVSAERPGTERTLLATLDRGWPPSAERLTDTIDALAGLLWYAPSTLPEVRASVPAEEVTFDSQAEPKDRVALATRLLEREKEVTDFSSALSDPVVVTGTQRLDLMALLSTSWVPQETAWTDAVGTSLAASTGLLESITVATKGPINVVGSQVDIPVTLDNALNQAVTVMVRVVPSNGRLLVGEAVESTIEAQSARTVTIPVTAAVGNGAVTLRVTLLTPAGTIISQPSLIPINVRADWEGLGSLLFAAFVVLFFGFGVWRNFLRRRRERAAPEAGDEPDTGDDPEPQAGTAAQPAPDLEPESGPADAAPDPLTPARAGDVPTEPRD</sequence>
<dbReference type="AlphaFoldDB" id="A0A4R8XPX3"/>
<evidence type="ECO:0008006" key="5">
    <source>
        <dbReference type="Google" id="ProtNLM"/>
    </source>
</evidence>
<dbReference type="Proteomes" id="UP000298433">
    <property type="component" value="Unassembled WGS sequence"/>
</dbReference>
<feature type="compositionally biased region" description="Low complexity" evidence="1">
    <location>
        <begin position="768"/>
        <end position="781"/>
    </location>
</feature>